<organism evidence="2 3">
    <name type="scientific">Cohnella soli</name>
    <dbReference type="NCBI Taxonomy" id="425005"/>
    <lineage>
        <taxon>Bacteria</taxon>
        <taxon>Bacillati</taxon>
        <taxon>Bacillota</taxon>
        <taxon>Bacilli</taxon>
        <taxon>Bacillales</taxon>
        <taxon>Paenibacillaceae</taxon>
        <taxon>Cohnella</taxon>
    </lineage>
</organism>
<dbReference type="Pfam" id="PF14004">
    <property type="entry name" value="DUF4227"/>
    <property type="match status" value="1"/>
</dbReference>
<sequence>MKRERAYERWWERLQFTLLFLALAVFVHSFFGWFHSWLTPSDPYKVPSGNASKVFHSGEGGDPDSSPGDRLRLFYWLGE</sequence>
<dbReference type="InterPro" id="IPR025321">
    <property type="entry name" value="DUF4227"/>
</dbReference>
<keyword evidence="1" id="KW-1133">Transmembrane helix</keyword>
<keyword evidence="1" id="KW-0472">Membrane</keyword>
<dbReference type="RefSeq" id="WP_378133663.1">
    <property type="nucleotide sequence ID" value="NZ_JBHSMI010000025.1"/>
</dbReference>
<comment type="caution">
    <text evidence="2">The sequence shown here is derived from an EMBL/GenBank/DDBJ whole genome shotgun (WGS) entry which is preliminary data.</text>
</comment>
<evidence type="ECO:0000313" key="3">
    <source>
        <dbReference type="Proteomes" id="UP001596113"/>
    </source>
</evidence>
<accession>A0ABW0HVI0</accession>
<evidence type="ECO:0000313" key="2">
    <source>
        <dbReference type="EMBL" id="MFC5403887.1"/>
    </source>
</evidence>
<proteinExistence type="predicted"/>
<evidence type="ECO:0000256" key="1">
    <source>
        <dbReference type="SAM" id="Phobius"/>
    </source>
</evidence>
<reference evidence="3" key="1">
    <citation type="journal article" date="2019" name="Int. J. Syst. Evol. Microbiol.">
        <title>The Global Catalogue of Microorganisms (GCM) 10K type strain sequencing project: providing services to taxonomists for standard genome sequencing and annotation.</title>
        <authorList>
            <consortium name="The Broad Institute Genomics Platform"/>
            <consortium name="The Broad Institute Genome Sequencing Center for Infectious Disease"/>
            <person name="Wu L."/>
            <person name="Ma J."/>
        </authorList>
    </citation>
    <scope>NUCLEOTIDE SEQUENCE [LARGE SCALE GENOMIC DNA]</scope>
    <source>
        <strain evidence="3">CGMCC 1.18575</strain>
    </source>
</reference>
<feature type="transmembrane region" description="Helical" evidence="1">
    <location>
        <begin position="16"/>
        <end position="38"/>
    </location>
</feature>
<dbReference type="EMBL" id="JBHSMI010000025">
    <property type="protein sequence ID" value="MFC5403887.1"/>
    <property type="molecule type" value="Genomic_DNA"/>
</dbReference>
<keyword evidence="3" id="KW-1185">Reference proteome</keyword>
<name>A0ABW0HVI0_9BACL</name>
<dbReference type="Proteomes" id="UP001596113">
    <property type="component" value="Unassembled WGS sequence"/>
</dbReference>
<keyword evidence="1" id="KW-0812">Transmembrane</keyword>
<protein>
    <submittedName>
        <fullName evidence="2">DUF4227 family protein</fullName>
    </submittedName>
</protein>
<gene>
    <name evidence="2" type="ORF">ACFPOF_14170</name>
</gene>